<dbReference type="InterPro" id="IPR024975">
    <property type="entry name" value="NOV_C"/>
</dbReference>
<reference evidence="2 3" key="1">
    <citation type="journal article" date="2021" name="Sci. Rep.">
        <title>The distribution of antibiotic resistance genes in chicken gut microbiota commensals.</title>
        <authorList>
            <person name="Juricova H."/>
            <person name="Matiasovicova J."/>
            <person name="Kubasova T."/>
            <person name="Cejkova D."/>
            <person name="Rychlik I."/>
        </authorList>
    </citation>
    <scope>NUCLEOTIDE SEQUENCE [LARGE SCALE GENOMIC DNA]</scope>
    <source>
        <strain evidence="2 3">An423</strain>
    </source>
</reference>
<evidence type="ECO:0000313" key="2">
    <source>
        <dbReference type="EMBL" id="MBM6831078.1"/>
    </source>
</evidence>
<accession>A0ABS2FM34</accession>
<organism evidence="2 3">
    <name type="scientific">Faecalicoccus acidiformans</name>
    <dbReference type="NCBI Taxonomy" id="915173"/>
    <lineage>
        <taxon>Bacteria</taxon>
        <taxon>Bacillati</taxon>
        <taxon>Bacillota</taxon>
        <taxon>Erysipelotrichia</taxon>
        <taxon>Erysipelotrichales</taxon>
        <taxon>Erysipelotrichaceae</taxon>
        <taxon>Faecalicoccus</taxon>
    </lineage>
</organism>
<dbReference type="RefSeq" id="WP_204685097.1">
    <property type="nucleotide sequence ID" value="NZ_JACJLU010000002.1"/>
</dbReference>
<dbReference type="Pfam" id="PF13020">
    <property type="entry name" value="NOV_C"/>
    <property type="match status" value="1"/>
</dbReference>
<protein>
    <submittedName>
        <fullName evidence="2">DUF3883 domain-containing protein</fullName>
    </submittedName>
</protein>
<feature type="domain" description="Protein NO VEIN C-terminal" evidence="1">
    <location>
        <begin position="191"/>
        <end position="273"/>
    </location>
</feature>
<dbReference type="EMBL" id="JACJLU010000002">
    <property type="protein sequence ID" value="MBM6831078.1"/>
    <property type="molecule type" value="Genomic_DNA"/>
</dbReference>
<comment type="caution">
    <text evidence="2">The sequence shown here is derived from an EMBL/GenBank/DDBJ whole genome shotgun (WGS) entry which is preliminary data.</text>
</comment>
<sequence>MLTELKRCNSIGNVDGILFLVSIMAGKERISRDEIRNRCALENSITVNCPGAVAFFEYLRLVDATSDTVMPLPELDTLATKSNGEIIEQLAAMSINRLVEEGIFDKDATGFDAEKGHLTIKRSAFPLAYAAVRNFLTMAGALDKEENGEICVAGNYESDWTEQLRNRRKKFTLEQLLKQQEDQSRRGLEAEEFVLGLEKKRLPELAQKIKRISDFDVAAGYDIVSYENNETEHYDRFIEVKCYMGSPHFFWSENESDVARIKADKYILCLVDYLRMGEPGYQPEFIRNPYETIFDSDEWLINASSYRIQKI</sequence>
<evidence type="ECO:0000259" key="1">
    <source>
        <dbReference type="Pfam" id="PF13020"/>
    </source>
</evidence>
<proteinExistence type="predicted"/>
<evidence type="ECO:0000313" key="3">
    <source>
        <dbReference type="Proteomes" id="UP000775500"/>
    </source>
</evidence>
<keyword evidence="3" id="KW-1185">Reference proteome</keyword>
<gene>
    <name evidence="2" type="ORF">H5982_03000</name>
</gene>
<name>A0ABS2FM34_9FIRM</name>
<dbReference type="Proteomes" id="UP000775500">
    <property type="component" value="Unassembled WGS sequence"/>
</dbReference>